<feature type="compositionally biased region" description="Polar residues" evidence="1">
    <location>
        <begin position="1"/>
        <end position="14"/>
    </location>
</feature>
<dbReference type="AlphaFoldDB" id="A0A2T5GDZ8"/>
<evidence type="ECO:0000313" key="2">
    <source>
        <dbReference type="EMBL" id="PTQ54413.1"/>
    </source>
</evidence>
<gene>
    <name evidence="2" type="ORF">HSCHL_0332</name>
</gene>
<evidence type="ECO:0000256" key="1">
    <source>
        <dbReference type="SAM" id="MobiDB-lite"/>
    </source>
</evidence>
<evidence type="ECO:0000313" key="3">
    <source>
        <dbReference type="Proteomes" id="UP000244180"/>
    </source>
</evidence>
<dbReference type="EMBL" id="PEBV01000004">
    <property type="protein sequence ID" value="PTQ54413.1"/>
    <property type="molecule type" value="Genomic_DNA"/>
</dbReference>
<organism evidence="2 3">
    <name type="scientific">Hydrogenibacillus schlegelii</name>
    <name type="common">Bacillus schlegelii</name>
    <dbReference type="NCBI Taxonomy" id="1484"/>
    <lineage>
        <taxon>Bacteria</taxon>
        <taxon>Bacillati</taxon>
        <taxon>Bacillota</taxon>
        <taxon>Bacilli</taxon>
        <taxon>Bacillales</taxon>
        <taxon>Bacillales Family X. Incertae Sedis</taxon>
        <taxon>Hydrogenibacillus</taxon>
    </lineage>
</organism>
<reference evidence="2 3" key="1">
    <citation type="submission" date="2017-08" db="EMBL/GenBank/DDBJ databases">
        <title>Burning lignite coal seam in the remote Altai Mountains harbors a hydrogen-driven thermophilic microbial community.</title>
        <authorList>
            <person name="Kadnikov V.V."/>
            <person name="Mardanov A.V."/>
            <person name="Ivasenko D."/>
            <person name="Beletsky A.V."/>
            <person name="Karnachuk O.V."/>
            <person name="Ravin N.V."/>
        </authorList>
    </citation>
    <scope>NUCLEOTIDE SEQUENCE [LARGE SCALE GENOMIC DNA]</scope>
    <source>
        <strain evidence="2">AL33</strain>
    </source>
</reference>
<feature type="region of interest" description="Disordered" evidence="1">
    <location>
        <begin position="1"/>
        <end position="40"/>
    </location>
</feature>
<proteinExistence type="predicted"/>
<feature type="region of interest" description="Disordered" evidence="1">
    <location>
        <begin position="58"/>
        <end position="83"/>
    </location>
</feature>
<accession>A0A2T5GDZ8</accession>
<sequence>MAGGSTAASGTTVASPDRPSPLTKDRRFSRESRAPCRTGRPVFRRFGRGVKILERAARRSAPPEGFFARRIRRSPDGTAGRFFGPPCHKFVKNG</sequence>
<protein>
    <submittedName>
        <fullName evidence="2">Uncharacterized protein</fullName>
    </submittedName>
</protein>
<name>A0A2T5GDZ8_HYDSH</name>
<dbReference type="Proteomes" id="UP000244180">
    <property type="component" value="Unassembled WGS sequence"/>
</dbReference>
<feature type="compositionally biased region" description="Basic and acidic residues" evidence="1">
    <location>
        <begin position="23"/>
        <end position="34"/>
    </location>
</feature>
<comment type="caution">
    <text evidence="2">The sequence shown here is derived from an EMBL/GenBank/DDBJ whole genome shotgun (WGS) entry which is preliminary data.</text>
</comment>